<reference evidence="1 2" key="1">
    <citation type="journal article" date="2012" name="J. Bacteriol.">
        <title>Genome Sequence of the Filamentous Bacterium Fibrisoma limi BUZ 3T.</title>
        <authorList>
            <person name="Filippini M."/>
            <person name="Qi W."/>
            <person name="Jaenicke S."/>
            <person name="Goesmann A."/>
            <person name="Smits T.H."/>
            <person name="Bagheri H.C."/>
        </authorList>
    </citation>
    <scope>NUCLEOTIDE SEQUENCE [LARGE SCALE GENOMIC DNA]</scope>
    <source>
        <strain evidence="2">BUZ 3T</strain>
    </source>
</reference>
<comment type="caution">
    <text evidence="1">The sequence shown here is derived from an EMBL/GenBank/DDBJ whole genome shotgun (WGS) entry which is preliminary data.</text>
</comment>
<sequence length="34" mass="3773">MMLALIRPYKKLLINAPLRANDPINALALQVPTV</sequence>
<protein>
    <submittedName>
        <fullName evidence="1">Uncharacterized protein</fullName>
    </submittedName>
</protein>
<proteinExistence type="predicted"/>
<dbReference type="AlphaFoldDB" id="I2GHY6"/>
<dbReference type="EMBL" id="CAIT01000006">
    <property type="protein sequence ID" value="CCH53511.1"/>
    <property type="molecule type" value="Genomic_DNA"/>
</dbReference>
<dbReference type="Proteomes" id="UP000009309">
    <property type="component" value="Unassembled WGS sequence"/>
</dbReference>
<accession>I2GHY6</accession>
<name>I2GHY6_9BACT</name>
<organism evidence="1 2">
    <name type="scientific">Fibrisoma limi BUZ 3</name>
    <dbReference type="NCBI Taxonomy" id="1185876"/>
    <lineage>
        <taxon>Bacteria</taxon>
        <taxon>Pseudomonadati</taxon>
        <taxon>Bacteroidota</taxon>
        <taxon>Cytophagia</taxon>
        <taxon>Cytophagales</taxon>
        <taxon>Spirosomataceae</taxon>
        <taxon>Fibrisoma</taxon>
    </lineage>
</organism>
<gene>
    <name evidence="1" type="ORF">BN8_02610</name>
</gene>
<evidence type="ECO:0000313" key="2">
    <source>
        <dbReference type="Proteomes" id="UP000009309"/>
    </source>
</evidence>
<evidence type="ECO:0000313" key="1">
    <source>
        <dbReference type="EMBL" id="CCH53511.1"/>
    </source>
</evidence>
<keyword evidence="2" id="KW-1185">Reference proteome</keyword>